<reference evidence="2 3" key="1">
    <citation type="submission" date="2017-03" db="EMBL/GenBank/DDBJ databases">
        <title>Sulfur activation and transportation mechanism of thermophilic Archaea Acidianus manzaensis YN-25.</title>
        <authorList>
            <person name="Ma Y."/>
            <person name="Yang Y."/>
            <person name="Xia J."/>
        </authorList>
    </citation>
    <scope>NUCLEOTIDE SEQUENCE [LARGE SCALE GENOMIC DNA]</scope>
    <source>
        <strain evidence="2 3">YN-25</strain>
    </source>
</reference>
<keyword evidence="1" id="KW-0472">Membrane</keyword>
<keyword evidence="3" id="KW-1185">Reference proteome</keyword>
<dbReference type="EMBL" id="CP020477">
    <property type="protein sequence ID" value="ARM76825.1"/>
    <property type="molecule type" value="Genomic_DNA"/>
</dbReference>
<dbReference type="RefSeq" id="WP_148692620.1">
    <property type="nucleotide sequence ID" value="NZ_CP020477.1"/>
</dbReference>
<evidence type="ECO:0000313" key="2">
    <source>
        <dbReference type="EMBL" id="ARM76825.1"/>
    </source>
</evidence>
<accession>A0A1W6K2W0</accession>
<protein>
    <submittedName>
        <fullName evidence="2">Uncharacterized protein</fullName>
    </submittedName>
</protein>
<evidence type="ECO:0000313" key="3">
    <source>
        <dbReference type="Proteomes" id="UP000193404"/>
    </source>
</evidence>
<dbReference type="Proteomes" id="UP000193404">
    <property type="component" value="Chromosome"/>
</dbReference>
<name>A0A1W6K2W0_9CREN</name>
<feature type="transmembrane region" description="Helical" evidence="1">
    <location>
        <begin position="7"/>
        <end position="31"/>
    </location>
</feature>
<dbReference type="OrthoDB" id="34421at2157"/>
<keyword evidence="1" id="KW-1133">Transmembrane helix</keyword>
<sequence>MKALSSAVIAIILTLVTVVATLSVFGLYSFYFAGVDSSVSTQGYVISLSKSIQFQISTLGFYGLSPSYKYFNVSYLIWVSAPVRTVTLIVFNSSSLPYSSLYYELPQYSNSGVFSSSFKHQTNQYSPLSSFTLGSSVYLPQDGTLLGNVNYKAYNISTNTTYILSSLVKPNNVIVFWILYNYLGKWYRLDFSYLNPGKDGLGIYIVSSTGLFSQGNKGLNHVEAPHTLTTQTGDEFGFWFKVFNNETEANILNLTYYTVGESGKNNVSVILFQKNGELWASDYIEGQIINSTELTSLNDNNCYFVIIEHGSLLNHPNGFNVTVYSYTGFILSSGTLCAHNHSNSNDKISLNGYNMSVTFGSPELADGISQAYFVSQQSNKIKNEIPSISLAILKNGFYYNNTEFLYGKISNSSNNLYSIVYWYFAFAYSNPPTNVPGIIWYYPNGNKILNTAIIPEYGTNTYII</sequence>
<organism evidence="2 3">
    <name type="scientific">Acidianus manzaensis</name>
    <dbReference type="NCBI Taxonomy" id="282676"/>
    <lineage>
        <taxon>Archaea</taxon>
        <taxon>Thermoproteota</taxon>
        <taxon>Thermoprotei</taxon>
        <taxon>Sulfolobales</taxon>
        <taxon>Sulfolobaceae</taxon>
        <taxon>Acidianus</taxon>
    </lineage>
</organism>
<dbReference type="AlphaFoldDB" id="A0A1W6K2W0"/>
<dbReference type="KEGG" id="aman:B6F84_12885"/>
<gene>
    <name evidence="2" type="ORF">B6F84_12885</name>
</gene>
<evidence type="ECO:0000256" key="1">
    <source>
        <dbReference type="SAM" id="Phobius"/>
    </source>
</evidence>
<proteinExistence type="predicted"/>
<keyword evidence="1" id="KW-0812">Transmembrane</keyword>
<dbReference type="GeneID" id="41591834"/>